<dbReference type="PANTHER" id="PTHR34298">
    <property type="entry name" value="SEGREGATION AND CONDENSATION PROTEIN B"/>
    <property type="match status" value="1"/>
</dbReference>
<keyword evidence="2" id="KW-0132">Cell division</keyword>
<gene>
    <name evidence="6" type="ORF">METZ01_LOCUS93440</name>
</gene>
<dbReference type="AlphaFoldDB" id="A0A381VJS7"/>
<dbReference type="InterPro" id="IPR005234">
    <property type="entry name" value="ScpB_csome_segregation"/>
</dbReference>
<dbReference type="PANTHER" id="PTHR34298:SF2">
    <property type="entry name" value="SEGREGATION AND CONDENSATION PROTEIN B"/>
    <property type="match status" value="1"/>
</dbReference>
<evidence type="ECO:0000256" key="1">
    <source>
        <dbReference type="ARBA" id="ARBA00022490"/>
    </source>
</evidence>
<evidence type="ECO:0008006" key="7">
    <source>
        <dbReference type="Google" id="ProtNLM"/>
    </source>
</evidence>
<dbReference type="Pfam" id="PF04079">
    <property type="entry name" value="SMC_ScpB"/>
    <property type="match status" value="1"/>
</dbReference>
<dbReference type="NCBIfam" id="TIGR00281">
    <property type="entry name" value="SMC-Scp complex subunit ScpB"/>
    <property type="match status" value="1"/>
</dbReference>
<evidence type="ECO:0000256" key="4">
    <source>
        <dbReference type="ARBA" id="ARBA00023306"/>
    </source>
</evidence>
<dbReference type="InterPro" id="IPR036390">
    <property type="entry name" value="WH_DNA-bd_sf"/>
</dbReference>
<name>A0A381VJS7_9ZZZZ</name>
<evidence type="ECO:0000256" key="5">
    <source>
        <dbReference type="SAM" id="MobiDB-lite"/>
    </source>
</evidence>
<accession>A0A381VJS7</accession>
<feature type="compositionally biased region" description="Polar residues" evidence="5">
    <location>
        <begin position="210"/>
        <end position="222"/>
    </location>
</feature>
<feature type="region of interest" description="Disordered" evidence="5">
    <location>
        <begin position="172"/>
        <end position="222"/>
    </location>
</feature>
<evidence type="ECO:0000256" key="2">
    <source>
        <dbReference type="ARBA" id="ARBA00022618"/>
    </source>
</evidence>
<keyword evidence="1" id="KW-0963">Cytoplasm</keyword>
<evidence type="ECO:0000313" key="6">
    <source>
        <dbReference type="EMBL" id="SVA40586.1"/>
    </source>
</evidence>
<dbReference type="SUPFAM" id="SSF46785">
    <property type="entry name" value="Winged helix' DNA-binding domain"/>
    <property type="match status" value="2"/>
</dbReference>
<keyword evidence="3" id="KW-0159">Chromosome partition</keyword>
<dbReference type="EMBL" id="UINC01009034">
    <property type="protein sequence ID" value="SVA40586.1"/>
    <property type="molecule type" value="Genomic_DNA"/>
</dbReference>
<feature type="compositionally biased region" description="Acidic residues" evidence="5">
    <location>
        <begin position="191"/>
        <end position="209"/>
    </location>
</feature>
<dbReference type="HAMAP" id="MF_01804">
    <property type="entry name" value="ScpB"/>
    <property type="match status" value="1"/>
</dbReference>
<dbReference type="PIRSF" id="PIRSF019345">
    <property type="entry name" value="ScpB"/>
    <property type="match status" value="1"/>
</dbReference>
<dbReference type="Gene3D" id="1.10.10.10">
    <property type="entry name" value="Winged helix-like DNA-binding domain superfamily/Winged helix DNA-binding domain"/>
    <property type="match status" value="2"/>
</dbReference>
<dbReference type="InterPro" id="IPR036388">
    <property type="entry name" value="WH-like_DNA-bd_sf"/>
</dbReference>
<feature type="non-terminal residue" evidence="6">
    <location>
        <position position="1"/>
    </location>
</feature>
<keyword evidence="4" id="KW-0131">Cell cycle</keyword>
<reference evidence="6" key="1">
    <citation type="submission" date="2018-05" db="EMBL/GenBank/DDBJ databases">
        <authorList>
            <person name="Lanie J.A."/>
            <person name="Ng W.-L."/>
            <person name="Kazmierczak K.M."/>
            <person name="Andrzejewski T.M."/>
            <person name="Davidsen T.M."/>
            <person name="Wayne K.J."/>
            <person name="Tettelin H."/>
            <person name="Glass J.I."/>
            <person name="Rusch D."/>
            <person name="Podicherti R."/>
            <person name="Tsui H.-C.T."/>
            <person name="Winkler M.E."/>
        </authorList>
    </citation>
    <scope>NUCLEOTIDE SEQUENCE</scope>
</reference>
<evidence type="ECO:0000256" key="3">
    <source>
        <dbReference type="ARBA" id="ARBA00022829"/>
    </source>
</evidence>
<sequence>VEREEIKAIIENILLAADQPVSEAQFKNLFGDEVEKVSFKSVLEELIDEYNSRNLQILQVAEGYQLCTRHDYSNWVRKFLKFDKTRKLSQPSLDTLSIIAYKQPLTKAEVEEIRGVDSSGVVRTLLEKKIISPGGRKKVPGRPIMYRTTRKFLEYFGLKDLSDLPTLEDFKESELEDQIPPDQTTLPFDELSGDDSEEMADVASEEEAQSTDPTEIDSSTGS</sequence>
<dbReference type="GO" id="GO:0051301">
    <property type="term" value="P:cell division"/>
    <property type="evidence" value="ECO:0007669"/>
    <property type="project" value="UniProtKB-KW"/>
</dbReference>
<proteinExistence type="inferred from homology"/>
<dbReference type="GO" id="GO:0051304">
    <property type="term" value="P:chromosome separation"/>
    <property type="evidence" value="ECO:0007669"/>
    <property type="project" value="InterPro"/>
</dbReference>
<organism evidence="6">
    <name type="scientific">marine metagenome</name>
    <dbReference type="NCBI Taxonomy" id="408172"/>
    <lineage>
        <taxon>unclassified sequences</taxon>
        <taxon>metagenomes</taxon>
        <taxon>ecological metagenomes</taxon>
    </lineage>
</organism>
<protein>
    <recommendedName>
        <fullName evidence="7">SMC-Scp complex subunit ScpB</fullName>
    </recommendedName>
</protein>